<accession>I9F1Y0</accession>
<evidence type="ECO:0000313" key="2">
    <source>
        <dbReference type="EMBL" id="EIY26864.1"/>
    </source>
</evidence>
<dbReference type="PATRIC" id="fig|997874.3.peg.4153"/>
<dbReference type="Pfam" id="PF03374">
    <property type="entry name" value="ANT"/>
    <property type="match status" value="1"/>
</dbReference>
<dbReference type="NCBIfam" id="TIGR02681">
    <property type="entry name" value="phage_pRha"/>
    <property type="match status" value="1"/>
</dbReference>
<proteinExistence type="predicted"/>
<protein>
    <submittedName>
        <fullName evidence="2">Rha family phage regulatory protein</fullName>
    </submittedName>
</protein>
<dbReference type="RefSeq" id="WP_002560397.1">
    <property type="nucleotide sequence ID" value="NZ_JH724088.1"/>
</dbReference>
<dbReference type="GO" id="GO:0003677">
    <property type="term" value="F:DNA binding"/>
    <property type="evidence" value="ECO:0007669"/>
    <property type="project" value="InterPro"/>
</dbReference>
<dbReference type="Pfam" id="PF09669">
    <property type="entry name" value="Phage_pRha"/>
    <property type="match status" value="1"/>
</dbReference>
<dbReference type="Proteomes" id="UP000003741">
    <property type="component" value="Unassembled WGS sequence"/>
</dbReference>
<keyword evidence="3" id="KW-1185">Reference proteome</keyword>
<dbReference type="AlphaFoldDB" id="I9F1Y0"/>
<gene>
    <name evidence="2" type="ORF">HMPREF1062_04057</name>
</gene>
<dbReference type="OrthoDB" id="1078540at2"/>
<organism evidence="2 3">
    <name type="scientific">Bacteroides cellulosilyticus CL02T12C19</name>
    <dbReference type="NCBI Taxonomy" id="997874"/>
    <lineage>
        <taxon>Bacteria</taxon>
        <taxon>Pseudomonadati</taxon>
        <taxon>Bacteroidota</taxon>
        <taxon>Bacteroidia</taxon>
        <taxon>Bacteroidales</taxon>
        <taxon>Bacteroidaceae</taxon>
        <taxon>Bacteroides</taxon>
    </lineage>
</organism>
<sequence>MKELILSKETMSSVEIAELTGKEHYNVIRDIRTLLEQGVAALNFEASTYKDANQRDRPCFNLTKKGCLILASGYDAKLREKIIDRWEVLEIEKQKAILSIPNFNNPAEAARAWADQYENNQVLARNNAQKDMLLTEQAPKVLFADAVVASENSILIGRLANVLKQNGIEIGQNRLFKWLRDNGYLCKCGEKYNQPTQTAMELELFEVSYGSIVRADKSINTITTKVTGKGQIYFINKFLKK</sequence>
<name>I9F1Y0_9BACE</name>
<dbReference type="HOGENOM" id="CLU_046670_7_4_10"/>
<evidence type="ECO:0000313" key="3">
    <source>
        <dbReference type="Proteomes" id="UP000003741"/>
    </source>
</evidence>
<evidence type="ECO:0000259" key="1">
    <source>
        <dbReference type="Pfam" id="PF03374"/>
    </source>
</evidence>
<dbReference type="EMBL" id="AGXG01000088">
    <property type="protein sequence ID" value="EIY26864.1"/>
    <property type="molecule type" value="Genomic_DNA"/>
</dbReference>
<dbReference type="InterPro" id="IPR005039">
    <property type="entry name" value="Ant_C"/>
</dbReference>
<feature type="domain" description="Antirepressor protein C-terminal" evidence="1">
    <location>
        <begin position="134"/>
        <end position="240"/>
    </location>
</feature>
<dbReference type="InterPro" id="IPR014054">
    <property type="entry name" value="Phage_regulatory_Rha"/>
</dbReference>
<reference evidence="2 3" key="1">
    <citation type="submission" date="2012-02" db="EMBL/GenBank/DDBJ databases">
        <title>The Genome Sequence of Bacteroides cellulosilyticus CL02T12C19.</title>
        <authorList>
            <consortium name="The Broad Institute Genome Sequencing Platform"/>
            <person name="Earl A."/>
            <person name="Ward D."/>
            <person name="Feldgarden M."/>
            <person name="Gevers D."/>
            <person name="Zitomersky N.L."/>
            <person name="Coyne M.J."/>
            <person name="Comstock L.E."/>
            <person name="Young S.K."/>
            <person name="Zeng Q."/>
            <person name="Gargeya S."/>
            <person name="Fitzgerald M."/>
            <person name="Haas B."/>
            <person name="Abouelleil A."/>
            <person name="Alvarado L."/>
            <person name="Arachchi H.M."/>
            <person name="Berlin A."/>
            <person name="Chapman S.B."/>
            <person name="Gearin G."/>
            <person name="Goldberg J."/>
            <person name="Griggs A."/>
            <person name="Gujja S."/>
            <person name="Hansen M."/>
            <person name="Heiman D."/>
            <person name="Howarth C."/>
            <person name="Larimer J."/>
            <person name="Lui A."/>
            <person name="MacDonald P.J.P."/>
            <person name="McCowen C."/>
            <person name="Montmayeur A."/>
            <person name="Murphy C."/>
            <person name="Neiman D."/>
            <person name="Pearson M."/>
            <person name="Priest M."/>
            <person name="Roberts A."/>
            <person name="Saif S."/>
            <person name="Shea T."/>
            <person name="Sisk P."/>
            <person name="Stolte C."/>
            <person name="Sykes S."/>
            <person name="Wortman J."/>
            <person name="Nusbaum C."/>
            <person name="Birren B."/>
        </authorList>
    </citation>
    <scope>NUCLEOTIDE SEQUENCE [LARGE SCALE GENOMIC DNA]</scope>
    <source>
        <strain evidence="2 3">CL02T12C19</strain>
    </source>
</reference>
<comment type="caution">
    <text evidence="2">The sequence shown here is derived from an EMBL/GenBank/DDBJ whole genome shotgun (WGS) entry which is preliminary data.</text>
</comment>